<dbReference type="AlphaFoldDB" id="A0A5C6WU60"/>
<comment type="caution">
    <text evidence="3">The sequence shown here is derived from an EMBL/GenBank/DDBJ whole genome shotgun (WGS) entry which is preliminary data.</text>
</comment>
<dbReference type="InterPro" id="IPR007712">
    <property type="entry name" value="RelE/ParE_toxin"/>
</dbReference>
<keyword evidence="2" id="KW-1277">Toxin-antitoxin system</keyword>
<dbReference type="PANTHER" id="PTHR35601:SF1">
    <property type="entry name" value="TOXIN RELE"/>
    <property type="match status" value="1"/>
</dbReference>
<sequence>MAYDIEFSTAAARSLRKLDPHIQRRLVPAIEALADDPRPHGVKKLKGHEDLWRIRVGDYRIIYEIEDAKLIIYVLHVANRKNAY</sequence>
<comment type="similarity">
    <text evidence="1">Belongs to the RelE toxin family.</text>
</comment>
<dbReference type="InterPro" id="IPR035093">
    <property type="entry name" value="RelE/ParE_toxin_dom_sf"/>
</dbReference>
<evidence type="ECO:0000313" key="4">
    <source>
        <dbReference type="Proteomes" id="UP000321046"/>
    </source>
</evidence>
<evidence type="ECO:0000256" key="1">
    <source>
        <dbReference type="ARBA" id="ARBA00006226"/>
    </source>
</evidence>
<name>A0A5C6WU60_9DELT</name>
<accession>A0A5C6WU60</accession>
<dbReference type="EMBL" id="VOSL01000140">
    <property type="protein sequence ID" value="TXD32083.1"/>
    <property type="molecule type" value="Genomic_DNA"/>
</dbReference>
<evidence type="ECO:0000313" key="3">
    <source>
        <dbReference type="EMBL" id="TXD32083.1"/>
    </source>
</evidence>
<dbReference type="PANTHER" id="PTHR35601">
    <property type="entry name" value="TOXIN RELE"/>
    <property type="match status" value="1"/>
</dbReference>
<proteinExistence type="inferred from homology"/>
<dbReference type="Gene3D" id="3.30.2310.20">
    <property type="entry name" value="RelE-like"/>
    <property type="match status" value="1"/>
</dbReference>
<protein>
    <submittedName>
        <fullName evidence="3">Type II toxin-antitoxin system RelE/ParE family toxin</fullName>
    </submittedName>
</protein>
<dbReference type="RefSeq" id="WP_146976864.1">
    <property type="nucleotide sequence ID" value="NZ_VOSL01000140.1"/>
</dbReference>
<dbReference type="OrthoDB" id="9797723at2"/>
<dbReference type="NCBIfam" id="TIGR02385">
    <property type="entry name" value="RelE_StbE"/>
    <property type="match status" value="1"/>
</dbReference>
<dbReference type="Pfam" id="PF05016">
    <property type="entry name" value="ParE_toxin"/>
    <property type="match status" value="1"/>
</dbReference>
<gene>
    <name evidence="3" type="ORF">FRC96_18995</name>
</gene>
<organism evidence="3 4">
    <name type="scientific">Lujinxingia vulgaris</name>
    <dbReference type="NCBI Taxonomy" id="2600176"/>
    <lineage>
        <taxon>Bacteria</taxon>
        <taxon>Deltaproteobacteria</taxon>
        <taxon>Bradymonadales</taxon>
        <taxon>Lujinxingiaceae</taxon>
        <taxon>Lujinxingia</taxon>
    </lineage>
</organism>
<dbReference type="Proteomes" id="UP000321046">
    <property type="component" value="Unassembled WGS sequence"/>
</dbReference>
<reference evidence="3 4" key="1">
    <citation type="submission" date="2019-08" db="EMBL/GenBank/DDBJ databases">
        <title>Bradymonadales sp. TMQ2.</title>
        <authorList>
            <person name="Liang Q."/>
        </authorList>
    </citation>
    <scope>NUCLEOTIDE SEQUENCE [LARGE SCALE GENOMIC DNA]</scope>
    <source>
        <strain evidence="3 4">TMQ2</strain>
    </source>
</reference>
<evidence type="ECO:0000256" key="2">
    <source>
        <dbReference type="ARBA" id="ARBA00022649"/>
    </source>
</evidence>
<dbReference type="SUPFAM" id="SSF143011">
    <property type="entry name" value="RelE-like"/>
    <property type="match status" value="1"/>
</dbReference>